<dbReference type="InterPro" id="IPR037171">
    <property type="entry name" value="NagB/RpiA_transferase-like"/>
</dbReference>
<dbReference type="Pfam" id="PF08220">
    <property type="entry name" value="HTH_DeoR"/>
    <property type="match status" value="1"/>
</dbReference>
<sequence>MKPQIRHEEILRFVQQSGEATVEDLAAALQVSRETIRRDLTQLDAAGLVRKVHGGARPVVAPEQRLEGPFALRMAANVELKRRIGRKAAELLCPGDSLFIDSGSTTLLFAEALTELSSMIIITNSWRIAATVGANPSHRVFLIGGSYSADVGESLGQLAIEQIRQLRATHAFLTVGTVEEAGVLDFDEQETDVAQAILERVEQVTVLADSSKFGRRGVFKVADWAQIDRLVTDAMPADEITKSAQANSRTEIILA</sequence>
<evidence type="ECO:0000313" key="6">
    <source>
        <dbReference type="Proteomes" id="UP001596056"/>
    </source>
</evidence>
<dbReference type="PRINTS" id="PR00037">
    <property type="entry name" value="HTHLACR"/>
</dbReference>
<dbReference type="Proteomes" id="UP001596056">
    <property type="component" value="Unassembled WGS sequence"/>
</dbReference>
<dbReference type="Pfam" id="PF00455">
    <property type="entry name" value="DeoRC"/>
    <property type="match status" value="1"/>
</dbReference>
<keyword evidence="6" id="KW-1185">Reference proteome</keyword>
<dbReference type="InterPro" id="IPR014036">
    <property type="entry name" value="DeoR-like_C"/>
</dbReference>
<dbReference type="GO" id="GO:0003677">
    <property type="term" value="F:DNA binding"/>
    <property type="evidence" value="ECO:0007669"/>
    <property type="project" value="UniProtKB-KW"/>
</dbReference>
<dbReference type="InterPro" id="IPR050313">
    <property type="entry name" value="Carb_Metab_HTH_regulators"/>
</dbReference>
<gene>
    <name evidence="5" type="ORF">ACFPOC_13590</name>
</gene>
<evidence type="ECO:0000259" key="4">
    <source>
        <dbReference type="PROSITE" id="PS51000"/>
    </source>
</evidence>
<evidence type="ECO:0000256" key="3">
    <source>
        <dbReference type="ARBA" id="ARBA00023163"/>
    </source>
</evidence>
<name>A0ABW0SF00_9RHOB</name>
<feature type="domain" description="HTH deoR-type" evidence="4">
    <location>
        <begin position="3"/>
        <end position="58"/>
    </location>
</feature>
<dbReference type="InterPro" id="IPR001034">
    <property type="entry name" value="DeoR_HTH"/>
</dbReference>
<accession>A0ABW0SF00</accession>
<protein>
    <submittedName>
        <fullName evidence="5">DeoR/GlpR family DNA-binding transcription regulator</fullName>
    </submittedName>
</protein>
<dbReference type="RefSeq" id="WP_209842029.1">
    <property type="nucleotide sequence ID" value="NZ_JAGGJP010000013.1"/>
</dbReference>
<evidence type="ECO:0000313" key="5">
    <source>
        <dbReference type="EMBL" id="MFC5567441.1"/>
    </source>
</evidence>
<dbReference type="PROSITE" id="PS00894">
    <property type="entry name" value="HTH_DEOR_1"/>
    <property type="match status" value="1"/>
</dbReference>
<dbReference type="Gene3D" id="3.40.50.1360">
    <property type="match status" value="1"/>
</dbReference>
<dbReference type="Gene3D" id="1.10.10.10">
    <property type="entry name" value="Winged helix-like DNA-binding domain superfamily/Winged helix DNA-binding domain"/>
    <property type="match status" value="1"/>
</dbReference>
<reference evidence="6" key="1">
    <citation type="journal article" date="2019" name="Int. J. Syst. Evol. Microbiol.">
        <title>The Global Catalogue of Microorganisms (GCM) 10K type strain sequencing project: providing services to taxonomists for standard genome sequencing and annotation.</title>
        <authorList>
            <consortium name="The Broad Institute Genomics Platform"/>
            <consortium name="The Broad Institute Genome Sequencing Center for Infectious Disease"/>
            <person name="Wu L."/>
            <person name="Ma J."/>
        </authorList>
    </citation>
    <scope>NUCLEOTIDE SEQUENCE [LARGE SCALE GENOMIC DNA]</scope>
    <source>
        <strain evidence="6">KACC 11588</strain>
    </source>
</reference>
<organism evidence="5 6">
    <name type="scientific">Rubellimicrobium aerolatum</name>
    <dbReference type="NCBI Taxonomy" id="490979"/>
    <lineage>
        <taxon>Bacteria</taxon>
        <taxon>Pseudomonadati</taxon>
        <taxon>Pseudomonadota</taxon>
        <taxon>Alphaproteobacteria</taxon>
        <taxon>Rhodobacterales</taxon>
        <taxon>Roseobacteraceae</taxon>
        <taxon>Rubellimicrobium</taxon>
    </lineage>
</organism>
<dbReference type="PANTHER" id="PTHR30363:SF44">
    <property type="entry name" value="AGA OPERON TRANSCRIPTIONAL REPRESSOR-RELATED"/>
    <property type="match status" value="1"/>
</dbReference>
<dbReference type="PANTHER" id="PTHR30363">
    <property type="entry name" value="HTH-TYPE TRANSCRIPTIONAL REGULATOR SRLR-RELATED"/>
    <property type="match status" value="1"/>
</dbReference>
<dbReference type="PROSITE" id="PS51000">
    <property type="entry name" value="HTH_DEOR_2"/>
    <property type="match status" value="1"/>
</dbReference>
<comment type="caution">
    <text evidence="5">The sequence shown here is derived from an EMBL/GenBank/DDBJ whole genome shotgun (WGS) entry which is preliminary data.</text>
</comment>
<dbReference type="SUPFAM" id="SSF46785">
    <property type="entry name" value="Winged helix' DNA-binding domain"/>
    <property type="match status" value="1"/>
</dbReference>
<evidence type="ECO:0000256" key="1">
    <source>
        <dbReference type="ARBA" id="ARBA00023015"/>
    </source>
</evidence>
<dbReference type="InterPro" id="IPR036390">
    <property type="entry name" value="WH_DNA-bd_sf"/>
</dbReference>
<evidence type="ECO:0000256" key="2">
    <source>
        <dbReference type="ARBA" id="ARBA00023125"/>
    </source>
</evidence>
<dbReference type="SMART" id="SM00420">
    <property type="entry name" value="HTH_DEOR"/>
    <property type="match status" value="1"/>
</dbReference>
<dbReference type="EMBL" id="JBHSNA010000014">
    <property type="protein sequence ID" value="MFC5567441.1"/>
    <property type="molecule type" value="Genomic_DNA"/>
</dbReference>
<dbReference type="InterPro" id="IPR018356">
    <property type="entry name" value="Tscrpt_reg_HTH_DeoR_CS"/>
</dbReference>
<keyword evidence="2 5" id="KW-0238">DNA-binding</keyword>
<keyword evidence="3" id="KW-0804">Transcription</keyword>
<dbReference type="SUPFAM" id="SSF100950">
    <property type="entry name" value="NagB/RpiA/CoA transferase-like"/>
    <property type="match status" value="1"/>
</dbReference>
<dbReference type="SMART" id="SM01134">
    <property type="entry name" value="DeoRC"/>
    <property type="match status" value="1"/>
</dbReference>
<dbReference type="InterPro" id="IPR036388">
    <property type="entry name" value="WH-like_DNA-bd_sf"/>
</dbReference>
<keyword evidence="1" id="KW-0805">Transcription regulation</keyword>
<proteinExistence type="predicted"/>